<dbReference type="PANTHER" id="PTHR11086">
    <property type="entry name" value="DEOXYCYTIDYLATE DEAMINASE-RELATED"/>
    <property type="match status" value="1"/>
</dbReference>
<evidence type="ECO:0000256" key="3">
    <source>
        <dbReference type="ARBA" id="ARBA00022723"/>
    </source>
</evidence>
<evidence type="ECO:0000256" key="5">
    <source>
        <dbReference type="ARBA" id="ARBA00022833"/>
    </source>
</evidence>
<dbReference type="InterPro" id="IPR016192">
    <property type="entry name" value="APOBEC/CMP_deaminase_Zn-bd"/>
</dbReference>
<evidence type="ECO:0000256" key="1">
    <source>
        <dbReference type="ARBA" id="ARBA00001947"/>
    </source>
</evidence>
<dbReference type="InterPro" id="IPR035105">
    <property type="entry name" value="Deoxycytidylate_deaminase_dom"/>
</dbReference>
<reference evidence="9 10" key="1">
    <citation type="submission" date="2019-03" db="EMBL/GenBank/DDBJ databases">
        <title>Metabolic potential of uncultured bacteria and archaea associated with petroleum seepage in deep-sea sediments.</title>
        <authorList>
            <person name="Dong X."/>
            <person name="Hubert C."/>
        </authorList>
    </citation>
    <scope>NUCLEOTIDE SEQUENCE [LARGE SCALE GENOMIC DNA]</scope>
    <source>
        <strain evidence="9">E44_bin3</strain>
    </source>
</reference>
<evidence type="ECO:0000313" key="10">
    <source>
        <dbReference type="Proteomes" id="UP000316517"/>
    </source>
</evidence>
<comment type="cofactor">
    <cofactor evidence="1 7">
        <name>Zn(2+)</name>
        <dbReference type="ChEBI" id="CHEBI:29105"/>
    </cofactor>
</comment>
<evidence type="ECO:0000256" key="2">
    <source>
        <dbReference type="ARBA" id="ARBA00006576"/>
    </source>
</evidence>
<evidence type="ECO:0000313" key="9">
    <source>
        <dbReference type="EMBL" id="TET29964.1"/>
    </source>
</evidence>
<dbReference type="SUPFAM" id="SSF53927">
    <property type="entry name" value="Cytidine deaminase-like"/>
    <property type="match status" value="1"/>
</dbReference>
<organism evidence="9 10">
    <name type="scientific">Aerophobetes bacterium</name>
    <dbReference type="NCBI Taxonomy" id="2030807"/>
    <lineage>
        <taxon>Bacteria</taxon>
        <taxon>Candidatus Aerophobota</taxon>
    </lineage>
</organism>
<feature type="binding site" evidence="7">
    <location>
        <position position="80"/>
    </location>
    <ligand>
        <name>Zn(2+)</name>
        <dbReference type="ChEBI" id="CHEBI:29105"/>
        <note>catalytic</note>
    </ligand>
</feature>
<dbReference type="InterPro" id="IPR016193">
    <property type="entry name" value="Cytidine_deaminase-like"/>
</dbReference>
<keyword evidence="5 7" id="KW-0862">Zinc</keyword>
<evidence type="ECO:0000256" key="6">
    <source>
        <dbReference type="PIRSR" id="PIRSR006019-1"/>
    </source>
</evidence>
<dbReference type="PIRSF" id="PIRSF006019">
    <property type="entry name" value="dCMP_deaminase"/>
    <property type="match status" value="1"/>
</dbReference>
<name>A0A523TI13_UNCAE</name>
<dbReference type="GO" id="GO:0005737">
    <property type="term" value="C:cytoplasm"/>
    <property type="evidence" value="ECO:0007669"/>
    <property type="project" value="TreeGrafter"/>
</dbReference>
<dbReference type="PANTHER" id="PTHR11086:SF18">
    <property type="entry name" value="DEOXYCYTIDYLATE DEAMINASE"/>
    <property type="match status" value="1"/>
</dbReference>
<comment type="caution">
    <text evidence="9">The sequence shown here is derived from an EMBL/GenBank/DDBJ whole genome shotgun (WGS) entry which is preliminary data.</text>
</comment>
<sequence length="160" mass="17896">MKEKRPSWDDYFMEIAHLITSRSTCLRRKVGALLVKDKRILSTGYNGAPRHLPHCEEIGCLRDKLKIPSGERQEICRGLHAEQNAIIQAAMHGTGVKGSVLYCTHQPCLTCAKMIINVGIGKVFFQGNYPDSLALEMLKEAKVKLIKRGAQYAQTGSRKN</sequence>
<evidence type="ECO:0000259" key="8">
    <source>
        <dbReference type="PROSITE" id="PS51747"/>
    </source>
</evidence>
<feature type="active site" description="Proton donor" evidence="6">
    <location>
        <position position="82"/>
    </location>
</feature>
<dbReference type="InterPro" id="IPR002125">
    <property type="entry name" value="CMP_dCMP_dom"/>
</dbReference>
<feature type="binding site" evidence="7">
    <location>
        <position position="108"/>
    </location>
    <ligand>
        <name>Zn(2+)</name>
        <dbReference type="ChEBI" id="CHEBI:29105"/>
        <note>catalytic</note>
    </ligand>
</feature>
<dbReference type="Proteomes" id="UP000316517">
    <property type="component" value="Unassembled WGS sequence"/>
</dbReference>
<accession>A0A523TI13</accession>
<proteinExistence type="inferred from homology"/>
<dbReference type="GO" id="GO:0006220">
    <property type="term" value="P:pyrimidine nucleotide metabolic process"/>
    <property type="evidence" value="ECO:0007669"/>
    <property type="project" value="InterPro"/>
</dbReference>
<dbReference type="InterPro" id="IPR015517">
    <property type="entry name" value="dCMP_deaminase-rel"/>
</dbReference>
<dbReference type="AlphaFoldDB" id="A0A523TI13"/>
<feature type="binding site" evidence="7">
    <location>
        <position position="111"/>
    </location>
    <ligand>
        <name>Zn(2+)</name>
        <dbReference type="ChEBI" id="CHEBI:29105"/>
        <note>catalytic</note>
    </ligand>
</feature>
<dbReference type="GO" id="GO:0004132">
    <property type="term" value="F:dCMP deaminase activity"/>
    <property type="evidence" value="ECO:0007669"/>
    <property type="project" value="InterPro"/>
</dbReference>
<keyword evidence="4" id="KW-0378">Hydrolase</keyword>
<dbReference type="InterPro" id="IPR016473">
    <property type="entry name" value="dCMP_deaminase"/>
</dbReference>
<dbReference type="Gene3D" id="3.40.140.10">
    <property type="entry name" value="Cytidine Deaminase, domain 2"/>
    <property type="match status" value="1"/>
</dbReference>
<dbReference type="GO" id="GO:0008270">
    <property type="term" value="F:zinc ion binding"/>
    <property type="evidence" value="ECO:0007669"/>
    <property type="project" value="InterPro"/>
</dbReference>
<evidence type="ECO:0000256" key="4">
    <source>
        <dbReference type="ARBA" id="ARBA00022801"/>
    </source>
</evidence>
<keyword evidence="3 7" id="KW-0479">Metal-binding</keyword>
<gene>
    <name evidence="9" type="ORF">E3J68_01080</name>
</gene>
<dbReference type="Pfam" id="PF00383">
    <property type="entry name" value="dCMP_cyt_deam_1"/>
    <property type="match status" value="1"/>
</dbReference>
<dbReference type="EMBL" id="SOJT01000055">
    <property type="protein sequence ID" value="TET29964.1"/>
    <property type="molecule type" value="Genomic_DNA"/>
</dbReference>
<feature type="domain" description="CMP/dCMP-type deaminase" evidence="8">
    <location>
        <begin position="7"/>
        <end position="145"/>
    </location>
</feature>
<dbReference type="PROSITE" id="PS51747">
    <property type="entry name" value="CYT_DCMP_DEAMINASES_2"/>
    <property type="match status" value="1"/>
</dbReference>
<protein>
    <submittedName>
        <fullName evidence="9">Cytidine deaminase</fullName>
    </submittedName>
</protein>
<evidence type="ECO:0000256" key="7">
    <source>
        <dbReference type="PIRSR" id="PIRSR006019-2"/>
    </source>
</evidence>
<comment type="similarity">
    <text evidence="2">Belongs to the cytidine and deoxycytidylate deaminase family.</text>
</comment>
<dbReference type="PROSITE" id="PS00903">
    <property type="entry name" value="CYT_DCMP_DEAMINASES_1"/>
    <property type="match status" value="1"/>
</dbReference>
<dbReference type="CDD" id="cd01286">
    <property type="entry name" value="deoxycytidylate_deaminase"/>
    <property type="match status" value="1"/>
</dbReference>